<keyword evidence="3" id="KW-1185">Reference proteome</keyword>
<dbReference type="STRING" id="68231.AQJ30_17395"/>
<evidence type="ECO:0000256" key="1">
    <source>
        <dbReference type="SAM" id="MobiDB-lite"/>
    </source>
</evidence>
<proteinExistence type="predicted"/>
<feature type="region of interest" description="Disordered" evidence="1">
    <location>
        <begin position="1"/>
        <end position="22"/>
    </location>
</feature>
<comment type="caution">
    <text evidence="2">The sequence shown here is derived from an EMBL/GenBank/DDBJ whole genome shotgun (WGS) entry which is preliminary data.</text>
</comment>
<evidence type="ECO:0000313" key="3">
    <source>
        <dbReference type="Proteomes" id="UP000053271"/>
    </source>
</evidence>
<dbReference type="EMBL" id="LMWS01000019">
    <property type="protein sequence ID" value="KUN37430.1"/>
    <property type="molecule type" value="Genomic_DNA"/>
</dbReference>
<organism evidence="2 3">
    <name type="scientific">Streptomyces longwoodensis</name>
    <dbReference type="NCBI Taxonomy" id="68231"/>
    <lineage>
        <taxon>Bacteria</taxon>
        <taxon>Bacillati</taxon>
        <taxon>Actinomycetota</taxon>
        <taxon>Actinomycetes</taxon>
        <taxon>Kitasatosporales</taxon>
        <taxon>Streptomycetaceae</taxon>
        <taxon>Streptomyces</taxon>
    </lineage>
</organism>
<dbReference type="Proteomes" id="UP000053271">
    <property type="component" value="Unassembled WGS sequence"/>
</dbReference>
<sequence length="87" mass="9512">MTHRSSRSARARHAKYRGLPPTYPPQVPVLVCRRGGIGDPPERTGVRTAAGYEHAAAPGDEEFVIGHRGISMCCWMLLSGLRRTRGA</sequence>
<name>A0A101QWP7_9ACTN</name>
<protein>
    <submittedName>
        <fullName evidence="2">Uncharacterized protein</fullName>
    </submittedName>
</protein>
<reference evidence="2 3" key="1">
    <citation type="submission" date="2015-10" db="EMBL/GenBank/DDBJ databases">
        <title>Draft genome sequence of Streptomyces longwoodensis DSM 41677, type strain for the species Streptomyces longwoodensis.</title>
        <authorList>
            <person name="Ruckert C."/>
            <person name="Winkler A."/>
            <person name="Kalinowski J."/>
            <person name="Kampfer P."/>
            <person name="Glaeser S."/>
        </authorList>
    </citation>
    <scope>NUCLEOTIDE SEQUENCE [LARGE SCALE GENOMIC DNA]</scope>
    <source>
        <strain evidence="2 3">DSM 41677</strain>
    </source>
</reference>
<feature type="compositionally biased region" description="Basic residues" evidence="1">
    <location>
        <begin position="1"/>
        <end position="16"/>
    </location>
</feature>
<evidence type="ECO:0000313" key="2">
    <source>
        <dbReference type="EMBL" id="KUN37430.1"/>
    </source>
</evidence>
<gene>
    <name evidence="2" type="ORF">AQJ30_17395</name>
</gene>
<accession>A0A101QWP7</accession>
<dbReference type="AlphaFoldDB" id="A0A101QWP7"/>